<organism evidence="1 2">
    <name type="scientific">Herbidospora solisilvae</name>
    <dbReference type="NCBI Taxonomy" id="2696284"/>
    <lineage>
        <taxon>Bacteria</taxon>
        <taxon>Bacillati</taxon>
        <taxon>Actinomycetota</taxon>
        <taxon>Actinomycetes</taxon>
        <taxon>Streptosporangiales</taxon>
        <taxon>Streptosporangiaceae</taxon>
        <taxon>Herbidospora</taxon>
    </lineage>
</organism>
<evidence type="ECO:0000313" key="1">
    <source>
        <dbReference type="EMBL" id="NAS21281.1"/>
    </source>
</evidence>
<dbReference type="AlphaFoldDB" id="A0A7C9JAU9"/>
<proteinExistence type="predicted"/>
<dbReference type="Proteomes" id="UP000479526">
    <property type="component" value="Unassembled WGS sequence"/>
</dbReference>
<comment type="caution">
    <text evidence="1">The sequence shown here is derived from an EMBL/GenBank/DDBJ whole genome shotgun (WGS) entry which is preliminary data.</text>
</comment>
<name>A0A7C9JAU9_9ACTN</name>
<sequence length="152" mass="17263">MEDSTFVQYYEFSITDHGGPGDPDAKSYDSSWNDRGVEPEWLVAADNMLMITSEFDGHRPRIRFEVWPSDPGPRHDAEVITTSFYVSSGSIAIDEMLTDTKNLAVELGPPKSNWNVRGHRTTLVPPDHFPEDADEELEAYLFQFWPGDPQAR</sequence>
<accession>A0A7C9JAU9</accession>
<protein>
    <submittedName>
        <fullName evidence="1">Uncharacterized protein</fullName>
    </submittedName>
</protein>
<evidence type="ECO:0000313" key="2">
    <source>
        <dbReference type="Proteomes" id="UP000479526"/>
    </source>
</evidence>
<keyword evidence="2" id="KW-1185">Reference proteome</keyword>
<gene>
    <name evidence="1" type="ORF">GT755_06225</name>
</gene>
<dbReference type="EMBL" id="WXEW01000002">
    <property type="protein sequence ID" value="NAS21281.1"/>
    <property type="molecule type" value="Genomic_DNA"/>
</dbReference>
<reference evidence="1 2" key="1">
    <citation type="submission" date="2020-01" db="EMBL/GenBank/DDBJ databases">
        <title>Herbidospora sp. NEAU-GS84 nov., a novel actinomycete isolated from soil.</title>
        <authorList>
            <person name="Han L."/>
        </authorList>
    </citation>
    <scope>NUCLEOTIDE SEQUENCE [LARGE SCALE GENOMIC DNA]</scope>
    <source>
        <strain evidence="1 2">NEAU-GS84</strain>
    </source>
</reference>